<dbReference type="InterPro" id="IPR000515">
    <property type="entry name" value="MetI-like"/>
</dbReference>
<keyword evidence="3" id="KW-1003">Cell membrane</keyword>
<feature type="transmembrane region" description="Helical" evidence="9">
    <location>
        <begin position="98"/>
        <end position="120"/>
    </location>
</feature>
<comment type="subcellular location">
    <subcellularLocation>
        <location evidence="1">Cell inner membrane</location>
        <topology evidence="1">Multi-pass membrane protein</topology>
    </subcellularLocation>
    <subcellularLocation>
        <location evidence="9">Cell membrane</location>
        <topology evidence="9">Multi-pass membrane protein</topology>
    </subcellularLocation>
</comment>
<dbReference type="PANTHER" id="PTHR43386">
    <property type="entry name" value="OLIGOPEPTIDE TRANSPORT SYSTEM PERMEASE PROTEIN APPC"/>
    <property type="match status" value="1"/>
</dbReference>
<keyword evidence="6 9" id="KW-1133">Transmembrane helix</keyword>
<dbReference type="GO" id="GO:0005886">
    <property type="term" value="C:plasma membrane"/>
    <property type="evidence" value="ECO:0007669"/>
    <property type="project" value="UniProtKB-SubCell"/>
</dbReference>
<keyword evidence="7 9" id="KW-0472">Membrane</keyword>
<dbReference type="PANTHER" id="PTHR43386:SF5">
    <property type="entry name" value="PUTRESCINE EXPORT SYSTEM PERMEASE PROTEIN SAPC"/>
    <property type="match status" value="1"/>
</dbReference>
<protein>
    <submittedName>
        <fullName evidence="11">Peptide transport system permease protein SapC</fullName>
    </submittedName>
</protein>
<keyword evidence="5 9" id="KW-0812">Transmembrane</keyword>
<dbReference type="OrthoDB" id="9805884at2"/>
<evidence type="ECO:0000256" key="9">
    <source>
        <dbReference type="RuleBase" id="RU363032"/>
    </source>
</evidence>
<dbReference type="InterPro" id="IPR035906">
    <property type="entry name" value="MetI-like_sf"/>
</dbReference>
<evidence type="ECO:0000256" key="3">
    <source>
        <dbReference type="ARBA" id="ARBA00022475"/>
    </source>
</evidence>
<comment type="similarity">
    <text evidence="8">Belongs to the binding-protein-dependent transport system permease family. OppBC subfamily.</text>
</comment>
<dbReference type="Pfam" id="PF12911">
    <property type="entry name" value="OppC_N"/>
    <property type="match status" value="1"/>
</dbReference>
<organism evidence="11 12">
    <name type="scientific">Aliivibrio wodanis</name>
    <dbReference type="NCBI Taxonomy" id="80852"/>
    <lineage>
        <taxon>Bacteria</taxon>
        <taxon>Pseudomonadati</taxon>
        <taxon>Pseudomonadota</taxon>
        <taxon>Gammaproteobacteria</taxon>
        <taxon>Vibrionales</taxon>
        <taxon>Vibrionaceae</taxon>
        <taxon>Aliivibrio</taxon>
    </lineage>
</organism>
<dbReference type="GeneID" id="28542568"/>
<evidence type="ECO:0000313" key="11">
    <source>
        <dbReference type="EMBL" id="CED56967.1"/>
    </source>
</evidence>
<feature type="transmembrane region" description="Helical" evidence="9">
    <location>
        <begin position="257"/>
        <end position="282"/>
    </location>
</feature>
<dbReference type="STRING" id="80852.AWOD_II_0319"/>
<proteinExistence type="inferred from homology"/>
<evidence type="ECO:0000256" key="1">
    <source>
        <dbReference type="ARBA" id="ARBA00004429"/>
    </source>
</evidence>
<keyword evidence="12" id="KW-1185">Reference proteome</keyword>
<dbReference type="InterPro" id="IPR050366">
    <property type="entry name" value="BP-dependent_transpt_permease"/>
</dbReference>
<dbReference type="NCBIfam" id="NF011691">
    <property type="entry name" value="PRK15111.1"/>
    <property type="match status" value="1"/>
</dbReference>
<evidence type="ECO:0000259" key="10">
    <source>
        <dbReference type="PROSITE" id="PS50928"/>
    </source>
</evidence>
<evidence type="ECO:0000256" key="6">
    <source>
        <dbReference type="ARBA" id="ARBA00022989"/>
    </source>
</evidence>
<dbReference type="PROSITE" id="PS50928">
    <property type="entry name" value="ABC_TM1"/>
    <property type="match status" value="1"/>
</dbReference>
<feature type="transmembrane region" description="Helical" evidence="9">
    <location>
        <begin position="140"/>
        <end position="168"/>
    </location>
</feature>
<dbReference type="Gene3D" id="1.10.3720.10">
    <property type="entry name" value="MetI-like"/>
    <property type="match status" value="1"/>
</dbReference>
<evidence type="ECO:0000256" key="2">
    <source>
        <dbReference type="ARBA" id="ARBA00022448"/>
    </source>
</evidence>
<evidence type="ECO:0000313" key="12">
    <source>
        <dbReference type="Proteomes" id="UP000032427"/>
    </source>
</evidence>
<dbReference type="InterPro" id="IPR025966">
    <property type="entry name" value="OppC_N"/>
</dbReference>
<evidence type="ECO:0000256" key="7">
    <source>
        <dbReference type="ARBA" id="ARBA00023136"/>
    </source>
</evidence>
<dbReference type="SUPFAM" id="SSF161098">
    <property type="entry name" value="MetI-like"/>
    <property type="match status" value="1"/>
</dbReference>
<gene>
    <name evidence="11" type="primary">sapC</name>
    <name evidence="11" type="ORF">AWOD_II_0319</name>
</gene>
<evidence type="ECO:0000256" key="5">
    <source>
        <dbReference type="ARBA" id="ARBA00022692"/>
    </source>
</evidence>
<accession>A0A090I9I8</accession>
<keyword evidence="4" id="KW-0997">Cell inner membrane</keyword>
<dbReference type="GO" id="GO:0055085">
    <property type="term" value="P:transmembrane transport"/>
    <property type="evidence" value="ECO:0007669"/>
    <property type="project" value="InterPro"/>
</dbReference>
<dbReference type="EMBL" id="LN554847">
    <property type="protein sequence ID" value="CED56967.1"/>
    <property type="molecule type" value="Genomic_DNA"/>
</dbReference>
<dbReference type="Pfam" id="PF00528">
    <property type="entry name" value="BPD_transp_1"/>
    <property type="match status" value="1"/>
</dbReference>
<dbReference type="CDD" id="cd06261">
    <property type="entry name" value="TM_PBP2"/>
    <property type="match status" value="1"/>
</dbReference>
<evidence type="ECO:0000256" key="8">
    <source>
        <dbReference type="ARBA" id="ARBA00024202"/>
    </source>
</evidence>
<sequence length="295" mass="32176">MLSNSVYQEEHIPTQIERFWLSFRANSLAMFGFWCLLLIIIVTATSSWLSPYDPQWQSENLLMPPSWNADGDVAFFLGTDDLGRDILSRLLIGSQLTFGYAVVVALLSGFVGCIIGIFAGMTKGLLSSALNHLLDTILSIPSLLLAIIFVAFLGFGEFNILLAIWLALIPRFIRSVYTAVHNEVEKDYIIAARLDGANNFYLLWNSVLPNILAIIVAEMTLAISVAILDITALGFLGLGAQAPSPEWGAILGDSIELIYIAPWTVTLPGIVITFTVIIINLVGDGIQRALNAGTE</sequence>
<feature type="transmembrane region" description="Helical" evidence="9">
    <location>
        <begin position="211"/>
        <end position="237"/>
    </location>
</feature>
<dbReference type="PATRIC" id="fig|80852.17.peg.3075"/>
<reference evidence="12" key="1">
    <citation type="submission" date="2014-09" db="EMBL/GenBank/DDBJ databases">
        <authorList>
            <person name="Hjerde E."/>
        </authorList>
    </citation>
    <scope>NUCLEOTIDE SEQUENCE [LARGE SCALE GENOMIC DNA]</scope>
    <source>
        <strain evidence="12">06/09/139</strain>
    </source>
</reference>
<dbReference type="KEGG" id="awd:AWOD_II_0319"/>
<dbReference type="Proteomes" id="UP000032427">
    <property type="component" value="Chromosome 2"/>
</dbReference>
<dbReference type="HOGENOM" id="CLU_028518_5_3_6"/>
<dbReference type="AlphaFoldDB" id="A0A090I9I8"/>
<name>A0A090I9I8_9GAMM</name>
<feature type="domain" description="ABC transmembrane type-1" evidence="10">
    <location>
        <begin position="98"/>
        <end position="283"/>
    </location>
</feature>
<keyword evidence="2 9" id="KW-0813">Transport</keyword>
<evidence type="ECO:0000256" key="4">
    <source>
        <dbReference type="ARBA" id="ARBA00022519"/>
    </source>
</evidence>
<feature type="transmembrane region" description="Helical" evidence="9">
    <location>
        <begin position="28"/>
        <end position="49"/>
    </location>
</feature>